<proteinExistence type="predicted"/>
<name>A0A2T7C8X4_9POAL</name>
<dbReference type="Gramene" id="PUZ39693">
    <property type="protein sequence ID" value="PUZ39693"/>
    <property type="gene ID" value="GQ55_9G355300"/>
</dbReference>
<dbReference type="OrthoDB" id="713060at2759"/>
<evidence type="ECO:0000313" key="2">
    <source>
        <dbReference type="Proteomes" id="UP000244336"/>
    </source>
</evidence>
<dbReference type="AlphaFoldDB" id="A0A2T7C8X4"/>
<dbReference type="Proteomes" id="UP000244336">
    <property type="component" value="Chromosome 9"/>
</dbReference>
<evidence type="ECO:0000313" key="1">
    <source>
        <dbReference type="EMBL" id="PUZ39693.1"/>
    </source>
</evidence>
<sequence length="102" mass="11053">MPDSVHTDNEGEIDVDSLDVGVEDMIDSCRHAELTNWTRSGIEGVTGDTSIIKKAYADSIPEPPAIEIADDEEDDTSDDYIDDGYVAPVNSNVEGPDCAFFI</sequence>
<accession>A0A2T7C8X4</accession>
<dbReference type="EMBL" id="CM009757">
    <property type="protein sequence ID" value="PUZ39693.1"/>
    <property type="molecule type" value="Genomic_DNA"/>
</dbReference>
<reference evidence="1 2" key="1">
    <citation type="submission" date="2018-04" db="EMBL/GenBank/DDBJ databases">
        <title>WGS assembly of Panicum hallii var. hallii HAL2.</title>
        <authorList>
            <person name="Lovell J."/>
            <person name="Jenkins J."/>
            <person name="Lowry D."/>
            <person name="Mamidi S."/>
            <person name="Sreedasyam A."/>
            <person name="Weng X."/>
            <person name="Barry K."/>
            <person name="Bonette J."/>
            <person name="Campitelli B."/>
            <person name="Daum C."/>
            <person name="Gordon S."/>
            <person name="Gould B."/>
            <person name="Lipzen A."/>
            <person name="MacQueen A."/>
            <person name="Palacio-Mejia J."/>
            <person name="Plott C."/>
            <person name="Shakirov E."/>
            <person name="Shu S."/>
            <person name="Yoshinaga Y."/>
            <person name="Zane M."/>
            <person name="Rokhsar D."/>
            <person name="Grimwood J."/>
            <person name="Schmutz J."/>
            <person name="Juenger T."/>
        </authorList>
    </citation>
    <scope>NUCLEOTIDE SEQUENCE [LARGE SCALE GENOMIC DNA]</scope>
    <source>
        <strain evidence="2">cv. HAL2</strain>
    </source>
</reference>
<protein>
    <submittedName>
        <fullName evidence="1">Uncharacterized protein</fullName>
    </submittedName>
</protein>
<organism evidence="1 2">
    <name type="scientific">Panicum hallii var. hallii</name>
    <dbReference type="NCBI Taxonomy" id="1504633"/>
    <lineage>
        <taxon>Eukaryota</taxon>
        <taxon>Viridiplantae</taxon>
        <taxon>Streptophyta</taxon>
        <taxon>Embryophyta</taxon>
        <taxon>Tracheophyta</taxon>
        <taxon>Spermatophyta</taxon>
        <taxon>Magnoliopsida</taxon>
        <taxon>Liliopsida</taxon>
        <taxon>Poales</taxon>
        <taxon>Poaceae</taxon>
        <taxon>PACMAD clade</taxon>
        <taxon>Panicoideae</taxon>
        <taxon>Panicodae</taxon>
        <taxon>Paniceae</taxon>
        <taxon>Panicinae</taxon>
        <taxon>Panicum</taxon>
        <taxon>Panicum sect. Panicum</taxon>
    </lineage>
</organism>
<keyword evidence="2" id="KW-1185">Reference proteome</keyword>
<gene>
    <name evidence="1" type="ORF">GQ55_9G355300</name>
</gene>